<dbReference type="InterPro" id="IPR051781">
    <property type="entry name" value="Metallo-dep_Hydrolase"/>
</dbReference>
<organism evidence="2 3">
    <name type="scientific">Pelagerythrobacter marinus</name>
    <dbReference type="NCBI Taxonomy" id="538382"/>
    <lineage>
        <taxon>Bacteria</taxon>
        <taxon>Pseudomonadati</taxon>
        <taxon>Pseudomonadota</taxon>
        <taxon>Alphaproteobacteria</taxon>
        <taxon>Sphingomonadales</taxon>
        <taxon>Erythrobacteraceae</taxon>
        <taxon>Pelagerythrobacter</taxon>
    </lineage>
</organism>
<evidence type="ECO:0000313" key="3">
    <source>
        <dbReference type="Proteomes" id="UP000444401"/>
    </source>
</evidence>
<dbReference type="InterPro" id="IPR011059">
    <property type="entry name" value="Metal-dep_hydrolase_composite"/>
</dbReference>
<dbReference type="EMBL" id="WTYO01000002">
    <property type="protein sequence ID" value="MXO68050.1"/>
    <property type="molecule type" value="Genomic_DNA"/>
</dbReference>
<dbReference type="SUPFAM" id="SSF51338">
    <property type="entry name" value="Composite domain of metallo-dependent hydrolases"/>
    <property type="match status" value="1"/>
</dbReference>
<dbReference type="Gene3D" id="3.20.20.140">
    <property type="entry name" value="Metal-dependent hydrolases"/>
    <property type="match status" value="1"/>
</dbReference>
<dbReference type="InterPro" id="IPR006680">
    <property type="entry name" value="Amidohydro-rel"/>
</dbReference>
<dbReference type="Gene3D" id="2.30.40.10">
    <property type="entry name" value="Urease, subunit C, domain 1"/>
    <property type="match status" value="2"/>
</dbReference>
<dbReference type="Pfam" id="PF01979">
    <property type="entry name" value="Amidohydro_1"/>
    <property type="match status" value="1"/>
</dbReference>
<evidence type="ECO:0000259" key="1">
    <source>
        <dbReference type="Pfam" id="PF01979"/>
    </source>
</evidence>
<sequence length="553" mass="60340">MNRLVPRTDRGNRGHSKRGEEVLTSILRAIATILLGWSAVTAAQPSMERVPDRLPGEGDGPYSTLVIEGATLIDGTGAPPMGPVDIVVEGNRIVALHPGGAPQDVRRRAARTIAAQGMYVLPGFVDTHGHNGDPGKAPQPGYGYRLWLAHGVTTVRGVSFYFGPGQPDLSDAERSAANTIVAPRLVPYAVFGDKWDRGTPDTPERAREWVRWARAAGYHGVKFFNGQPPAVLAAALDEAKAQQMGTVAHLAQVGVAQVNARKAVEMGLGGVTHFYGHFESLLADGVVPAYPAGYNYLDEQDRFAWVARLADQIVEPGSEEWDAYVDFLVESGVTLSPTFNIYSASRDVMRMRTAEWHEKYTLPSLMNFYEPSLTNHGSYYHDWSSEDEVAWRRFYAPWMRLTNEFKNRGGRVTAGSDPGYIYQTWGFAYVGELEMLREAGLSPLEVIQAATINGAREIYEPKGIEPPMGSIAPGKLADLVIVPENPLDNLKVLYGTGHTRLDRATNRLETVGGVRWTIKDGIVYDAPALLQSVAEMVAAQKARDARQGPAAGS</sequence>
<dbReference type="PANTHER" id="PTHR43135">
    <property type="entry name" value="ALPHA-D-RIBOSE 1-METHYLPHOSPHONATE 5-TRIPHOSPHATE DIPHOSPHATASE"/>
    <property type="match status" value="1"/>
</dbReference>
<dbReference type="Proteomes" id="UP000444401">
    <property type="component" value="Unassembled WGS sequence"/>
</dbReference>
<evidence type="ECO:0000313" key="2">
    <source>
        <dbReference type="EMBL" id="MXO68050.1"/>
    </source>
</evidence>
<feature type="domain" description="Amidohydrolase-related" evidence="1">
    <location>
        <begin position="429"/>
        <end position="483"/>
    </location>
</feature>
<accession>A0ABW9UTZ5</accession>
<dbReference type="PANTHER" id="PTHR43135:SF3">
    <property type="entry name" value="ALPHA-D-RIBOSE 1-METHYLPHOSPHONATE 5-TRIPHOSPHATE DIPHOSPHATASE"/>
    <property type="match status" value="1"/>
</dbReference>
<gene>
    <name evidence="2" type="ORF">GRI72_04300</name>
</gene>
<dbReference type="InterPro" id="IPR032466">
    <property type="entry name" value="Metal_Hydrolase"/>
</dbReference>
<proteinExistence type="predicted"/>
<dbReference type="SUPFAM" id="SSF51556">
    <property type="entry name" value="Metallo-dependent hydrolases"/>
    <property type="match status" value="1"/>
</dbReference>
<reference evidence="2 3" key="1">
    <citation type="submission" date="2019-12" db="EMBL/GenBank/DDBJ databases">
        <title>Genomic-based taxomic classification of the family Erythrobacteraceae.</title>
        <authorList>
            <person name="Xu L."/>
        </authorList>
    </citation>
    <scope>NUCLEOTIDE SEQUENCE [LARGE SCALE GENOMIC DNA]</scope>
    <source>
        <strain evidence="2 3">H32</strain>
    </source>
</reference>
<protein>
    <submittedName>
        <fullName evidence="2">Amidohydrolase family protein</fullName>
    </submittedName>
</protein>
<name>A0ABW9UTZ5_9SPHN</name>
<keyword evidence="3" id="KW-1185">Reference proteome</keyword>
<comment type="caution">
    <text evidence="2">The sequence shown here is derived from an EMBL/GenBank/DDBJ whole genome shotgun (WGS) entry which is preliminary data.</text>
</comment>